<accession>A0A3N2H335</accession>
<dbReference type="Proteomes" id="UP000274843">
    <property type="component" value="Unassembled WGS sequence"/>
</dbReference>
<keyword evidence="1" id="KW-0472">Membrane</keyword>
<reference evidence="2 3" key="1">
    <citation type="submission" date="2018-11" db="EMBL/GenBank/DDBJ databases">
        <title>Sequencing the genomes of 1000 actinobacteria strains.</title>
        <authorList>
            <person name="Klenk H.-P."/>
        </authorList>
    </citation>
    <scope>NUCLEOTIDE SEQUENCE [LARGE SCALE GENOMIC DNA]</scope>
    <source>
        <strain evidence="2 3">DSM 44348</strain>
    </source>
</reference>
<gene>
    <name evidence="2" type="ORF">EDD35_4925</name>
</gene>
<keyword evidence="1" id="KW-0812">Transmembrane</keyword>
<comment type="caution">
    <text evidence="2">The sequence shown here is derived from an EMBL/GenBank/DDBJ whole genome shotgun (WGS) entry which is preliminary data.</text>
</comment>
<keyword evidence="3" id="KW-1185">Reference proteome</keyword>
<name>A0A3N2H335_9PSEU</name>
<proteinExistence type="predicted"/>
<sequence>MPTWLGVVGLAPSIAGLVAVMLLRRERNA</sequence>
<evidence type="ECO:0000313" key="3">
    <source>
        <dbReference type="Proteomes" id="UP000274843"/>
    </source>
</evidence>
<feature type="transmembrane region" description="Helical" evidence="1">
    <location>
        <begin position="6"/>
        <end position="23"/>
    </location>
</feature>
<evidence type="ECO:0000313" key="2">
    <source>
        <dbReference type="EMBL" id="ROS42535.1"/>
    </source>
</evidence>
<dbReference type="AlphaFoldDB" id="A0A3N2H335"/>
<evidence type="ECO:0000256" key="1">
    <source>
        <dbReference type="SAM" id="Phobius"/>
    </source>
</evidence>
<organism evidence="2 3">
    <name type="scientific">Amycolatopsis thermoflava</name>
    <dbReference type="NCBI Taxonomy" id="84480"/>
    <lineage>
        <taxon>Bacteria</taxon>
        <taxon>Bacillati</taxon>
        <taxon>Actinomycetota</taxon>
        <taxon>Actinomycetes</taxon>
        <taxon>Pseudonocardiales</taxon>
        <taxon>Pseudonocardiaceae</taxon>
        <taxon>Amycolatopsis</taxon>
        <taxon>Amycolatopsis methanolica group</taxon>
    </lineage>
</organism>
<keyword evidence="1" id="KW-1133">Transmembrane helix</keyword>
<dbReference type="EMBL" id="RKHY01000001">
    <property type="protein sequence ID" value="ROS42535.1"/>
    <property type="molecule type" value="Genomic_DNA"/>
</dbReference>
<protein>
    <submittedName>
        <fullName evidence="2">Uncharacterized protein</fullName>
    </submittedName>
</protein>